<feature type="compositionally biased region" description="Low complexity" evidence="1">
    <location>
        <begin position="1"/>
        <end position="19"/>
    </location>
</feature>
<feature type="region of interest" description="Disordered" evidence="1">
    <location>
        <begin position="1"/>
        <end position="23"/>
    </location>
</feature>
<comment type="caution">
    <text evidence="2">The sequence shown here is derived from an EMBL/GenBank/DDBJ whole genome shotgun (WGS) entry which is preliminary data.</text>
</comment>
<evidence type="ECO:0000313" key="2">
    <source>
        <dbReference type="EMBL" id="KAJ7776633.1"/>
    </source>
</evidence>
<accession>A0AAD7K280</accession>
<feature type="compositionally biased region" description="Low complexity" evidence="1">
    <location>
        <begin position="68"/>
        <end position="93"/>
    </location>
</feature>
<protein>
    <submittedName>
        <fullName evidence="2">Uncharacterized protein</fullName>
    </submittedName>
</protein>
<name>A0AAD7K280_9AGAR</name>
<dbReference type="AlphaFoldDB" id="A0AAD7K280"/>
<sequence>MSRPRSTRSSNNSVYSVNENHARGLRGITEYEAAAAYGEPALSDSSSDEQIARAISESKKTARSPPVSRAFSYASSSASTLLGSGSGSSSPRSEYARSHTSSPAYPGVSPTPTPRYAADEVIARNLARSWRVAGASPRRTRAITIEILHSVILVVLFRPADVVSVPQPPVIAPPPPYATPFLQWYLISPYPVCPLYGLGFVPAVCYLGVIDALQRISSLSPLRLIYPFRLFHPLRVVRVHGPLDRLDILTHLERYPLIATRASPLRCSLPPCVAPALAGAFRVFGVK</sequence>
<feature type="region of interest" description="Disordered" evidence="1">
    <location>
        <begin position="39"/>
        <end position="112"/>
    </location>
</feature>
<dbReference type="Proteomes" id="UP001215280">
    <property type="component" value="Unassembled WGS sequence"/>
</dbReference>
<reference evidence="2" key="1">
    <citation type="submission" date="2023-03" db="EMBL/GenBank/DDBJ databases">
        <title>Massive genome expansion in bonnet fungi (Mycena s.s.) driven by repeated elements and novel gene families across ecological guilds.</title>
        <authorList>
            <consortium name="Lawrence Berkeley National Laboratory"/>
            <person name="Harder C.B."/>
            <person name="Miyauchi S."/>
            <person name="Viragh M."/>
            <person name="Kuo A."/>
            <person name="Thoen E."/>
            <person name="Andreopoulos B."/>
            <person name="Lu D."/>
            <person name="Skrede I."/>
            <person name="Drula E."/>
            <person name="Henrissat B."/>
            <person name="Morin E."/>
            <person name="Kohler A."/>
            <person name="Barry K."/>
            <person name="LaButti K."/>
            <person name="Morin E."/>
            <person name="Salamov A."/>
            <person name="Lipzen A."/>
            <person name="Mereny Z."/>
            <person name="Hegedus B."/>
            <person name="Baldrian P."/>
            <person name="Stursova M."/>
            <person name="Weitz H."/>
            <person name="Taylor A."/>
            <person name="Grigoriev I.V."/>
            <person name="Nagy L.G."/>
            <person name="Martin F."/>
            <person name="Kauserud H."/>
        </authorList>
    </citation>
    <scope>NUCLEOTIDE SEQUENCE</scope>
    <source>
        <strain evidence="2">CBHHK188m</strain>
    </source>
</reference>
<proteinExistence type="predicted"/>
<dbReference type="EMBL" id="JARJLG010000012">
    <property type="protein sequence ID" value="KAJ7776633.1"/>
    <property type="molecule type" value="Genomic_DNA"/>
</dbReference>
<gene>
    <name evidence="2" type="ORF">DFH07DRAFT_951765</name>
</gene>
<evidence type="ECO:0000256" key="1">
    <source>
        <dbReference type="SAM" id="MobiDB-lite"/>
    </source>
</evidence>
<evidence type="ECO:0000313" key="3">
    <source>
        <dbReference type="Proteomes" id="UP001215280"/>
    </source>
</evidence>
<keyword evidence="3" id="KW-1185">Reference proteome</keyword>
<organism evidence="2 3">
    <name type="scientific">Mycena maculata</name>
    <dbReference type="NCBI Taxonomy" id="230809"/>
    <lineage>
        <taxon>Eukaryota</taxon>
        <taxon>Fungi</taxon>
        <taxon>Dikarya</taxon>
        <taxon>Basidiomycota</taxon>
        <taxon>Agaricomycotina</taxon>
        <taxon>Agaricomycetes</taxon>
        <taxon>Agaricomycetidae</taxon>
        <taxon>Agaricales</taxon>
        <taxon>Marasmiineae</taxon>
        <taxon>Mycenaceae</taxon>
        <taxon>Mycena</taxon>
    </lineage>
</organism>